<dbReference type="Pfam" id="PF05183">
    <property type="entry name" value="RdRP"/>
    <property type="match status" value="1"/>
</dbReference>
<dbReference type="InterPro" id="IPR057596">
    <property type="entry name" value="RDRP_core"/>
</dbReference>
<dbReference type="PANTHER" id="PTHR23079">
    <property type="entry name" value="RNA-DEPENDENT RNA POLYMERASE"/>
    <property type="match status" value="1"/>
</dbReference>
<evidence type="ECO:0000256" key="1">
    <source>
        <dbReference type="ARBA" id="ARBA00005762"/>
    </source>
</evidence>
<keyword evidence="6" id="KW-0943">RNA-mediated gene silencing</keyword>
<evidence type="ECO:0000256" key="8">
    <source>
        <dbReference type="RuleBase" id="RU363098"/>
    </source>
</evidence>
<keyword evidence="4 8" id="KW-0548">Nucleotidyltransferase</keyword>
<evidence type="ECO:0000256" key="5">
    <source>
        <dbReference type="ARBA" id="ARBA00022884"/>
    </source>
</evidence>
<protein>
    <recommendedName>
        <fullName evidence="8">RNA-dependent RNA polymerase</fullName>
        <ecNumber evidence="8">2.7.7.48</ecNumber>
    </recommendedName>
</protein>
<dbReference type="InterPro" id="IPR058752">
    <property type="entry name" value="RDRP_C_head"/>
</dbReference>
<dbReference type="InterPro" id="IPR007855">
    <property type="entry name" value="RDRP"/>
</dbReference>
<organism evidence="11 12">
    <name type="scientific">Magallana gigas</name>
    <name type="common">Pacific oyster</name>
    <name type="synonym">Crassostrea gigas</name>
    <dbReference type="NCBI Taxonomy" id="29159"/>
    <lineage>
        <taxon>Eukaryota</taxon>
        <taxon>Metazoa</taxon>
        <taxon>Spiralia</taxon>
        <taxon>Lophotrochozoa</taxon>
        <taxon>Mollusca</taxon>
        <taxon>Bivalvia</taxon>
        <taxon>Autobranchia</taxon>
        <taxon>Pteriomorphia</taxon>
        <taxon>Ostreida</taxon>
        <taxon>Ostreoidea</taxon>
        <taxon>Ostreidae</taxon>
        <taxon>Magallana</taxon>
    </lineage>
</organism>
<dbReference type="GO" id="GO:0003968">
    <property type="term" value="F:RNA-directed RNA polymerase activity"/>
    <property type="evidence" value="ECO:0007669"/>
    <property type="project" value="UniProtKB-KW"/>
</dbReference>
<dbReference type="OrthoDB" id="6513042at2759"/>
<keyword evidence="3 8" id="KW-0808">Transferase</keyword>
<keyword evidence="2 8" id="KW-0696">RNA-directed RNA polymerase</keyword>
<evidence type="ECO:0000256" key="6">
    <source>
        <dbReference type="ARBA" id="ARBA00023158"/>
    </source>
</evidence>
<evidence type="ECO:0000256" key="2">
    <source>
        <dbReference type="ARBA" id="ARBA00022484"/>
    </source>
</evidence>
<evidence type="ECO:0000313" key="11">
    <source>
        <dbReference type="EnsemblMetazoa" id="G12017.1:cds"/>
    </source>
</evidence>
<evidence type="ECO:0000256" key="7">
    <source>
        <dbReference type="ARBA" id="ARBA00048744"/>
    </source>
</evidence>
<dbReference type="OMA" id="PRNANEY"/>
<dbReference type="GO" id="GO:0003723">
    <property type="term" value="F:RNA binding"/>
    <property type="evidence" value="ECO:0007669"/>
    <property type="project" value="UniProtKB-KW"/>
</dbReference>
<proteinExistence type="inferred from homology"/>
<dbReference type="AlphaFoldDB" id="A0A8W8I2Q4"/>
<keyword evidence="12" id="KW-1185">Reference proteome</keyword>
<dbReference type="EnsemblMetazoa" id="G12017.1">
    <property type="protein sequence ID" value="G12017.1:cds"/>
    <property type="gene ID" value="G12017"/>
</dbReference>
<comment type="similarity">
    <text evidence="1 8">Belongs to the RdRP family.</text>
</comment>
<dbReference type="EC" id="2.7.7.48" evidence="8"/>
<evidence type="ECO:0000313" key="12">
    <source>
        <dbReference type="Proteomes" id="UP000005408"/>
    </source>
</evidence>
<accession>A0A8W8I2Q4</accession>
<reference evidence="11" key="1">
    <citation type="submission" date="2022-08" db="UniProtKB">
        <authorList>
            <consortium name="EnsemblMetazoa"/>
        </authorList>
    </citation>
    <scope>IDENTIFICATION</scope>
    <source>
        <strain evidence="11">05x7-T-G4-1.051#20</strain>
    </source>
</reference>
<dbReference type="Proteomes" id="UP000005408">
    <property type="component" value="Unassembled WGS sequence"/>
</dbReference>
<evidence type="ECO:0000259" key="9">
    <source>
        <dbReference type="Pfam" id="PF05183"/>
    </source>
</evidence>
<feature type="domain" description="RDRP core" evidence="9">
    <location>
        <begin position="375"/>
        <end position="923"/>
    </location>
</feature>
<evidence type="ECO:0000256" key="4">
    <source>
        <dbReference type="ARBA" id="ARBA00022695"/>
    </source>
</evidence>
<dbReference type="GO" id="GO:0031380">
    <property type="term" value="C:nuclear RNA-directed RNA polymerase complex"/>
    <property type="evidence" value="ECO:0007669"/>
    <property type="project" value="TreeGrafter"/>
</dbReference>
<feature type="domain" description="RDRP C-terminal head" evidence="10">
    <location>
        <begin position="957"/>
        <end position="1084"/>
    </location>
</feature>
<dbReference type="GO" id="GO:0030422">
    <property type="term" value="P:siRNA processing"/>
    <property type="evidence" value="ECO:0007669"/>
    <property type="project" value="TreeGrafter"/>
</dbReference>
<sequence length="1253" mass="144671">MATAAGDADGQWVMDEEGQTEEIQKERFHIRFQYLRSEKTVEKCFIDKLPPHIKPIDRCKIWKGFDAAYGDYNVTFEQNFQTTGLACIEEEVHNTWFANKPPTEEMAWLEILRKKRSYSESAKSKQELSFNPDLVTGGSMTSPVTFVCHWELAEMQEVFVKFQFDTSKLTIEKIHAFVLEVSFDALHETVFVQKADQKVMILMTLKSGPKIYNAGKNSKRLTAKDIGYHDIGRLNSYCIDLDAEIESLEVEQLLSRLICIGFRVAYIKLQIKPPELKSDVLLPDNFELTYAWQCVTTIGFKVTDHLTFEVTKYIEYLFRKEASLMIQVFYSLAIELIEKPFFHFKNELDLMKKRTLKNFDHDLPPHYSMVARMVLTPTRSLFLPKEPMFQNRIVREYGEDFFIRVVFRDEDFEKISTVQSDAVENILERMKTFFKDGFQIQTRHYEFLGCSNSQLREHSFWFFHPHDDITSENIRNSSGELSTERCVASYVSRFGLCFSSTKKTVDVDKGCVQYTDDVQNDKYCFTDGIGRISTKLAEKVSNELNISPVPSAFQIRFGGCKGVVAQDPTLGDDADVLVIRKSMHKFKSDSNNLEILEETRPGRLHLNRQVITLLSGLGIPDHVFIHLQEKMLIDLAEMLLYDEMALPVLLESAVNVDFNLLANKGISLVQEPFFRSLLLAIYHHRITNLMKRTRIQIPLDKGRIMMGTTDETKTLKSGEVFIRYSQQTTRPGKNVITYEGPVVVTKNPCFHEGDVRVFIATNVPELSHMIDCIVFPQKGTRPHPDEMSGSDLDGDMYFVCWDQNLCKFQNQKPMDFPKAEKKQLSRKVNSHDVIDFLADYIRYDKLGLIANAHLVHADSNENGIFSDECHRLAEMHSDAVDFPKTGKIPKIDDDLRPKSYPDFMMKRDKQIYPSTKIIGKLYRLCRSLSRMQKQSGLKQQSDVDKHLVLPDINAKTLSYARIQRDQYSSKIVEVLDMYGISNECEAITGLVQSVKSVKGCLKDEKFQVGQIVKDKICLIQKKTREIFFDEFGGESNVSKKDEHVLRKASAWYKVTYMNEKETYRHIRSFPWIVADILVLLKRSHCKPRLNRYETFLTEYYRLSQTNRDVRDKILNFMCTNVKTLLRSILTKDDELIIIGLELCGLMKSQNNLNIAIPGLKLKMITEALKEQGIKKADKPIRDPCHYVTNNENAYARFVLDARIIKLSKVMKTHLSEKLMSYKPVVQFLLDVLQDVFPIDSDSFVFSDLIAIMI</sequence>
<comment type="catalytic activity">
    <reaction evidence="7 8">
        <text>RNA(n) + a ribonucleoside 5'-triphosphate = RNA(n+1) + diphosphate</text>
        <dbReference type="Rhea" id="RHEA:21248"/>
        <dbReference type="Rhea" id="RHEA-COMP:14527"/>
        <dbReference type="Rhea" id="RHEA-COMP:17342"/>
        <dbReference type="ChEBI" id="CHEBI:33019"/>
        <dbReference type="ChEBI" id="CHEBI:61557"/>
        <dbReference type="ChEBI" id="CHEBI:140395"/>
        <dbReference type="EC" id="2.7.7.48"/>
    </reaction>
</comment>
<dbReference type="PANTHER" id="PTHR23079:SF55">
    <property type="entry name" value="RNA-DIRECTED RNA POLYMERASE"/>
    <property type="match status" value="1"/>
</dbReference>
<evidence type="ECO:0000256" key="3">
    <source>
        <dbReference type="ARBA" id="ARBA00022679"/>
    </source>
</evidence>
<name>A0A8W8I2Q4_MAGGI</name>
<evidence type="ECO:0000259" key="10">
    <source>
        <dbReference type="Pfam" id="PF26253"/>
    </source>
</evidence>
<dbReference type="Pfam" id="PF26253">
    <property type="entry name" value="RdRP_head"/>
    <property type="match status" value="1"/>
</dbReference>
<keyword evidence="5 8" id="KW-0694">RNA-binding</keyword>